<keyword evidence="2" id="KW-1185">Reference proteome</keyword>
<dbReference type="Proteomes" id="UP001497535">
    <property type="component" value="Unassembled WGS sequence"/>
</dbReference>
<name>A0ACB0YU16_MELEN</name>
<gene>
    <name evidence="1" type="ORF">MENTE1834_LOCUS16629</name>
</gene>
<dbReference type="EMBL" id="CAVMJV010000018">
    <property type="protein sequence ID" value="CAK5062917.1"/>
    <property type="molecule type" value="Genomic_DNA"/>
</dbReference>
<evidence type="ECO:0000313" key="2">
    <source>
        <dbReference type="Proteomes" id="UP001497535"/>
    </source>
</evidence>
<comment type="caution">
    <text evidence="1">The sequence shown here is derived from an EMBL/GenBank/DDBJ whole genome shotgun (WGS) entry which is preliminary data.</text>
</comment>
<evidence type="ECO:0000313" key="1">
    <source>
        <dbReference type="EMBL" id="CAK5062917.1"/>
    </source>
</evidence>
<organism evidence="1 2">
    <name type="scientific">Meloidogyne enterolobii</name>
    <name type="common">Root-knot nematode worm</name>
    <name type="synonym">Meloidogyne mayaguensis</name>
    <dbReference type="NCBI Taxonomy" id="390850"/>
    <lineage>
        <taxon>Eukaryota</taxon>
        <taxon>Metazoa</taxon>
        <taxon>Ecdysozoa</taxon>
        <taxon>Nematoda</taxon>
        <taxon>Chromadorea</taxon>
        <taxon>Rhabditida</taxon>
        <taxon>Tylenchina</taxon>
        <taxon>Tylenchomorpha</taxon>
        <taxon>Tylenchoidea</taxon>
        <taxon>Meloidogynidae</taxon>
        <taxon>Meloidogyninae</taxon>
        <taxon>Meloidogyne</taxon>
    </lineage>
</organism>
<protein>
    <submittedName>
        <fullName evidence="1">Uncharacterized protein</fullName>
    </submittedName>
</protein>
<accession>A0ACB0YU16</accession>
<reference evidence="1" key="1">
    <citation type="submission" date="2023-11" db="EMBL/GenBank/DDBJ databases">
        <authorList>
            <person name="Poullet M."/>
        </authorList>
    </citation>
    <scope>NUCLEOTIDE SEQUENCE</scope>
    <source>
        <strain evidence="1">E1834</strain>
    </source>
</reference>
<sequence>MMFFSDLSIQCKVSVDWYDAIDNLKFTYRNMLEEELFSDCVIKVYLKFKNSQTMV</sequence>
<proteinExistence type="predicted"/>